<organism evidence="2 3">
    <name type="scientific">Pinibacter soli</name>
    <dbReference type="NCBI Taxonomy" id="3044211"/>
    <lineage>
        <taxon>Bacteria</taxon>
        <taxon>Pseudomonadati</taxon>
        <taxon>Bacteroidota</taxon>
        <taxon>Chitinophagia</taxon>
        <taxon>Chitinophagales</taxon>
        <taxon>Chitinophagaceae</taxon>
        <taxon>Pinibacter</taxon>
    </lineage>
</organism>
<dbReference type="RefSeq" id="WP_282335421.1">
    <property type="nucleotide sequence ID" value="NZ_JASBRG010000007.1"/>
</dbReference>
<feature type="transmembrane region" description="Helical" evidence="1">
    <location>
        <begin position="106"/>
        <end position="124"/>
    </location>
</feature>
<sequence>MENEVMITVLNEVLEEQKLANQKIDELVLIVSSLNEMNRKLVSNFEAFENKPAQVDLRSTEILISRSADEIKRLIEEQPKEIKQEKRYLFFPESNVTEYYDVCMKWLLRIVVASYLFFLLHYLIERLTGH</sequence>
<protein>
    <submittedName>
        <fullName evidence="2">Uncharacterized protein</fullName>
    </submittedName>
</protein>
<evidence type="ECO:0000313" key="2">
    <source>
        <dbReference type="EMBL" id="MDI3321310.1"/>
    </source>
</evidence>
<gene>
    <name evidence="2" type="ORF">QJ048_16055</name>
</gene>
<dbReference type="EMBL" id="JASBRG010000007">
    <property type="protein sequence ID" value="MDI3321310.1"/>
    <property type="molecule type" value="Genomic_DNA"/>
</dbReference>
<reference evidence="2 3" key="1">
    <citation type="submission" date="2023-05" db="EMBL/GenBank/DDBJ databases">
        <title>Genome sequence of Pinibacter sp. MAH-24.</title>
        <authorList>
            <person name="Huq M.A."/>
        </authorList>
    </citation>
    <scope>NUCLEOTIDE SEQUENCE [LARGE SCALE GENOMIC DNA]</scope>
    <source>
        <strain evidence="2 3">MAH-24</strain>
    </source>
</reference>
<keyword evidence="3" id="KW-1185">Reference proteome</keyword>
<evidence type="ECO:0000313" key="3">
    <source>
        <dbReference type="Proteomes" id="UP001226434"/>
    </source>
</evidence>
<accession>A0ABT6RFJ3</accession>
<dbReference type="Proteomes" id="UP001226434">
    <property type="component" value="Unassembled WGS sequence"/>
</dbReference>
<keyword evidence="1" id="KW-0812">Transmembrane</keyword>
<keyword evidence="1" id="KW-1133">Transmembrane helix</keyword>
<proteinExistence type="predicted"/>
<comment type="caution">
    <text evidence="2">The sequence shown here is derived from an EMBL/GenBank/DDBJ whole genome shotgun (WGS) entry which is preliminary data.</text>
</comment>
<name>A0ABT6RFJ3_9BACT</name>
<evidence type="ECO:0000256" key="1">
    <source>
        <dbReference type="SAM" id="Phobius"/>
    </source>
</evidence>
<keyword evidence="1" id="KW-0472">Membrane</keyword>